<dbReference type="InterPro" id="IPR006867">
    <property type="entry name" value="DUF632"/>
</dbReference>
<dbReference type="Proteomes" id="UP000712600">
    <property type="component" value="Unassembled WGS sequence"/>
</dbReference>
<evidence type="ECO:0000313" key="3">
    <source>
        <dbReference type="Proteomes" id="UP000712600"/>
    </source>
</evidence>
<protein>
    <recommendedName>
        <fullName evidence="1">DUF632 domain-containing protein</fullName>
    </recommendedName>
</protein>
<feature type="domain" description="DUF632" evidence="1">
    <location>
        <begin position="261"/>
        <end position="359"/>
    </location>
</feature>
<dbReference type="EMBL" id="QGKX02001521">
    <property type="protein sequence ID" value="KAF3514607.1"/>
    <property type="molecule type" value="Genomic_DNA"/>
</dbReference>
<organism evidence="2 3">
    <name type="scientific">Brassica cretica</name>
    <name type="common">Mustard</name>
    <dbReference type="NCBI Taxonomy" id="69181"/>
    <lineage>
        <taxon>Eukaryota</taxon>
        <taxon>Viridiplantae</taxon>
        <taxon>Streptophyta</taxon>
        <taxon>Embryophyta</taxon>
        <taxon>Tracheophyta</taxon>
        <taxon>Spermatophyta</taxon>
        <taxon>Magnoliopsida</taxon>
        <taxon>eudicotyledons</taxon>
        <taxon>Gunneridae</taxon>
        <taxon>Pentapetalae</taxon>
        <taxon>rosids</taxon>
        <taxon>malvids</taxon>
        <taxon>Brassicales</taxon>
        <taxon>Brassicaceae</taxon>
        <taxon>Brassiceae</taxon>
        <taxon>Brassica</taxon>
    </lineage>
</organism>
<gene>
    <name evidence="2" type="ORF">F2Q69_00009856</name>
</gene>
<dbReference type="PANTHER" id="PTHR21450">
    <property type="entry name" value="PROTEIN ALTERED PHOSPHATE STARVATION RESPONSE 1"/>
    <property type="match status" value="1"/>
</dbReference>
<proteinExistence type="predicted"/>
<reference evidence="2" key="1">
    <citation type="submission" date="2019-12" db="EMBL/GenBank/DDBJ databases">
        <title>Genome sequencing and annotation of Brassica cretica.</title>
        <authorList>
            <person name="Studholme D.J."/>
            <person name="Sarris P."/>
        </authorList>
    </citation>
    <scope>NUCLEOTIDE SEQUENCE</scope>
    <source>
        <strain evidence="2">PFS-109/04</strain>
        <tissue evidence="2">Leaf</tissue>
    </source>
</reference>
<dbReference type="AlphaFoldDB" id="A0A8S9PP05"/>
<comment type="caution">
    <text evidence="2">The sequence shown here is derived from an EMBL/GenBank/DDBJ whole genome shotgun (WGS) entry which is preliminary data.</text>
</comment>
<accession>A0A8S9PP05</accession>
<evidence type="ECO:0000259" key="1">
    <source>
        <dbReference type="Pfam" id="PF04782"/>
    </source>
</evidence>
<evidence type="ECO:0000313" key="2">
    <source>
        <dbReference type="EMBL" id="KAF3514607.1"/>
    </source>
</evidence>
<name>A0A8S9PP05_BRACR</name>
<sequence length="561" mass="63145">MRNLTVKQLAIDSQLNQSTRRIGFIPKGPCVDSLVLLIGELECLWIQVFSFVVDCGISQQTVPSVSSSTLPSNRVHWSRLDQTIETSFASSRIAYIQSLRNVSDALRARVQVQETSPDETYKAETYGAYSFLGTCCPYIQPPSPHNSQWDFFWNQFAPMDYNGYNYDNNQSEGQRAWEKLLRILKISLPPSICTSANEVSGLLEASKVQYAIYNDQLSAKKMLNPVALFSSTSSFSSSSRFLIISQSSSSDFSEESCMISGERVRIAYEKKRLVLRNHEAKRDDSSAVGKTRAIVRDLHTHLKVSIHSIESVSSRIESLRDQELLPQILKLLQGLARMWKVMAECHQIQKRTLEEAKLFVFQLEWACVFLAQVTSALLLAHLSCRSPSYVHKSPPAWCFSWNGPACSWPKSHQHCFWPICHAEAQAMFTLLLAATIPSNQHHKKINIESNSVRFKSCGSATNLESLLPSMDHLSEIICVVFNQLVKEESYSGRTERMELDEADKVEKLAEIAVKVVCHGMPVAVSSLAEFAITSDDELSKLVNHPEDATLEQHQEANRDVN</sequence>
<dbReference type="Pfam" id="PF04782">
    <property type="entry name" value="DUF632"/>
    <property type="match status" value="1"/>
</dbReference>
<dbReference type="PANTHER" id="PTHR21450:SF3">
    <property type="entry name" value="DUF630 FAMILY PROTEIN (DUF630 AND DUF632)"/>
    <property type="match status" value="1"/>
</dbReference>